<dbReference type="InterPro" id="IPR050840">
    <property type="entry name" value="Adaptor_Complx_Large_Subunit"/>
</dbReference>
<dbReference type="InterPro" id="IPR008152">
    <property type="entry name" value="Clathrin_a/b/g-adaptin_app_Ig"/>
</dbReference>
<evidence type="ECO:0000256" key="8">
    <source>
        <dbReference type="PIRNR" id="PIRNR037094"/>
    </source>
</evidence>
<keyword evidence="6 8" id="KW-0472">Membrane</keyword>
<gene>
    <name evidence="10" type="primary">TBLA0I00960</name>
    <name evidence="10" type="ORF">TBLA_0I00960</name>
</gene>
<dbReference type="InterPro" id="IPR002553">
    <property type="entry name" value="Clathrin/coatomer_adapt-like_N"/>
</dbReference>
<comment type="similarity">
    <text evidence="8">Belongs to the adaptor complexes large subunit family.</text>
</comment>
<dbReference type="SMART" id="SM00809">
    <property type="entry name" value="Alpha_adaptinC2"/>
    <property type="match status" value="1"/>
</dbReference>
<dbReference type="GeneID" id="14497933"/>
<dbReference type="InterPro" id="IPR016024">
    <property type="entry name" value="ARM-type_fold"/>
</dbReference>
<dbReference type="EMBL" id="HE806324">
    <property type="protein sequence ID" value="CCH62755.1"/>
    <property type="molecule type" value="Genomic_DNA"/>
</dbReference>
<dbReference type="SUPFAM" id="SSF48371">
    <property type="entry name" value="ARM repeat"/>
    <property type="match status" value="1"/>
</dbReference>
<evidence type="ECO:0000256" key="1">
    <source>
        <dbReference type="ARBA" id="ARBA00004156"/>
    </source>
</evidence>
<evidence type="ECO:0000256" key="3">
    <source>
        <dbReference type="ARBA" id="ARBA00022448"/>
    </source>
</evidence>
<dbReference type="GO" id="GO:0030276">
    <property type="term" value="F:clathrin binding"/>
    <property type="evidence" value="ECO:0007669"/>
    <property type="project" value="EnsemblFungi"/>
</dbReference>
<dbReference type="FunCoup" id="I2H8Q3">
    <property type="interactions" value="698"/>
</dbReference>
<reference evidence="10 11" key="1">
    <citation type="journal article" date="2011" name="Proc. Natl. Acad. Sci. U.S.A.">
        <title>Evolutionary erosion of yeast sex chromosomes by mating-type switching accidents.</title>
        <authorList>
            <person name="Gordon J.L."/>
            <person name="Armisen D."/>
            <person name="Proux-Wera E."/>
            <person name="Oheigeartaigh S.S."/>
            <person name="Byrne K.P."/>
            <person name="Wolfe K.H."/>
        </authorList>
    </citation>
    <scope>NUCLEOTIDE SEQUENCE [LARGE SCALE GENOMIC DNA]</scope>
    <source>
        <strain evidence="11">ATCC 34711 / CBS 6284 / DSM 70876 / NBRC 10599 / NRRL Y-10934 / UCD 77-7</strain>
    </source>
</reference>
<dbReference type="GO" id="GO:0048203">
    <property type="term" value="P:vesicle targeting, trans-Golgi to endosome"/>
    <property type="evidence" value="ECO:0007669"/>
    <property type="project" value="EnsemblFungi"/>
</dbReference>
<dbReference type="KEGG" id="tbl:TBLA_0I00960"/>
<dbReference type="SUPFAM" id="SSF49348">
    <property type="entry name" value="Clathrin adaptor appendage domain"/>
    <property type="match status" value="1"/>
</dbReference>
<dbReference type="Proteomes" id="UP000002866">
    <property type="component" value="Chromosome 9"/>
</dbReference>
<evidence type="ECO:0000256" key="5">
    <source>
        <dbReference type="ARBA" id="ARBA00023034"/>
    </source>
</evidence>
<dbReference type="Pfam" id="PF02883">
    <property type="entry name" value="Alpha_adaptinC2"/>
    <property type="match status" value="1"/>
</dbReference>
<dbReference type="GO" id="GO:0030121">
    <property type="term" value="C:AP-1 adaptor complex"/>
    <property type="evidence" value="ECO:0007669"/>
    <property type="project" value="EnsemblFungi"/>
</dbReference>
<evidence type="ECO:0000256" key="7">
    <source>
        <dbReference type="ARBA" id="ARBA00023329"/>
    </source>
</evidence>
<evidence type="ECO:0000313" key="10">
    <source>
        <dbReference type="EMBL" id="CCH62755.1"/>
    </source>
</evidence>
<dbReference type="InParanoid" id="I2H8Q3"/>
<dbReference type="Pfam" id="PF01602">
    <property type="entry name" value="Adaptin_N"/>
    <property type="match status" value="1"/>
</dbReference>
<dbReference type="Gene3D" id="2.60.40.1230">
    <property type="match status" value="1"/>
</dbReference>
<dbReference type="GO" id="GO:0006896">
    <property type="term" value="P:Golgi to vacuole transport"/>
    <property type="evidence" value="ECO:0007669"/>
    <property type="project" value="EnsemblFungi"/>
</dbReference>
<dbReference type="HOGENOM" id="CLU_003824_0_1_1"/>
<dbReference type="RefSeq" id="XP_004182274.1">
    <property type="nucleotide sequence ID" value="XM_004182226.1"/>
</dbReference>
<dbReference type="InterPro" id="IPR011989">
    <property type="entry name" value="ARM-like"/>
</dbReference>
<accession>I2H8Q3</accession>
<feature type="domain" description="Clathrin adaptor alpha/beta/gamma-adaptin appendage Ig-like subdomain" evidence="9">
    <location>
        <begin position="717"/>
        <end position="827"/>
    </location>
</feature>
<evidence type="ECO:0000259" key="9">
    <source>
        <dbReference type="SMART" id="SM00809"/>
    </source>
</evidence>
<evidence type="ECO:0000256" key="4">
    <source>
        <dbReference type="ARBA" id="ARBA00022927"/>
    </source>
</evidence>
<organism evidence="10 11">
    <name type="scientific">Henningerozyma blattae (strain ATCC 34711 / CBS 6284 / DSM 70876 / NBRC 10599 / NRRL Y-10934 / UCD 77-7)</name>
    <name type="common">Yeast</name>
    <name type="synonym">Tetrapisispora blattae</name>
    <dbReference type="NCBI Taxonomy" id="1071380"/>
    <lineage>
        <taxon>Eukaryota</taxon>
        <taxon>Fungi</taxon>
        <taxon>Dikarya</taxon>
        <taxon>Ascomycota</taxon>
        <taxon>Saccharomycotina</taxon>
        <taxon>Saccharomycetes</taxon>
        <taxon>Saccharomycetales</taxon>
        <taxon>Saccharomycetaceae</taxon>
        <taxon>Henningerozyma</taxon>
    </lineage>
</organism>
<keyword evidence="3 8" id="KW-0813">Transport</keyword>
<dbReference type="STRING" id="1071380.I2H8Q3"/>
<proteinExistence type="inferred from homology"/>
<dbReference type="PANTHER" id="PTHR22780">
    <property type="entry name" value="ADAPTIN, ALPHA/GAMMA/EPSILON"/>
    <property type="match status" value="1"/>
</dbReference>
<dbReference type="OrthoDB" id="28053at2759"/>
<keyword evidence="7 8" id="KW-0968">Cytoplasmic vesicle</keyword>
<sequence>MGSSLRSFIKDVRAAKTLADERSIITKQSAKIRTKLRDDHLPLERRRKYIQKLLYLYILGEKTHFGQVECINLIASDEFVNKRLGYLSAILLLDESQDLLTLLTNLLNNDLHNSNKFVVSLALSTLGSLSSPELARDLFPDVEIILKQVQDPFLLKKALQCIAKLLLKDISLLEIFAVEDLVALWQNSAICTHGVLLGIVKVLQSILLCFINFQPTEAVEELPKDMIGKLVRFVPSLFKRLQTLNSKNFQPEYDVQGTCDPFLQCEMIYTLRLFFQIDNDEINAYMDKFGDLLTQIATNTDSNKSSGQVILYETTRTIFSLHLDQPLRVLGINILAKFLAGKDNNGKYVALNTLLEVVPQEPLAVQRHRKFISRCLHDPDVSIKKRALELTFAILDASNIKELVNELLQFLDGTTDDDSDLIVYTVDHLVDAFDIHTIAGDDWKLSVFLRILKCVGSYISSEKISDILIEINNTNNMQSKHDAVKQLLTETLENEKTNEITDDNHGWFLVTVWCLGEYADLILGQSANNIVNEESLTRLLIELHFENSLDNPKLINYILTAALKLSIKLTSGKCIDQLRDLIVSHKKDSHLMLQVKSVQYEILFDQPIDVRKSILETMPKFEKVVRTTSDLRNRPLGNTPTKKESAKPDSLIDLLGGDFGSSSNNINSNENDSKANNVGDNINPETTDAMGSDLLADLLGGNNVNTSLSLNKAVSNSVELPSQAQKIHESSSLDIYSVLINSENGSAQIDIYFEAKKNVTDIKCQCAVTKTLKLTMGPLHPSASIKEKEISVQTLKISGSGKLKLRTKLDFKVNGIMTNEQFDHKYDKVI</sequence>
<keyword evidence="5 8" id="KW-0333">Golgi apparatus</keyword>
<evidence type="ECO:0000256" key="6">
    <source>
        <dbReference type="ARBA" id="ARBA00023136"/>
    </source>
</evidence>
<comment type="subcellular location">
    <subcellularLocation>
        <location evidence="1">Cytoplasmic vesicle membrane</location>
    </subcellularLocation>
    <subcellularLocation>
        <location evidence="2">Golgi apparatus</location>
    </subcellularLocation>
</comment>
<evidence type="ECO:0000256" key="2">
    <source>
        <dbReference type="ARBA" id="ARBA00004555"/>
    </source>
</evidence>
<dbReference type="GO" id="GO:0005829">
    <property type="term" value="C:cytosol"/>
    <property type="evidence" value="ECO:0007669"/>
    <property type="project" value="GOC"/>
</dbReference>
<dbReference type="eggNOG" id="KOG1062">
    <property type="taxonomic scope" value="Eukaryota"/>
</dbReference>
<dbReference type="AlphaFoldDB" id="I2H8Q3"/>
<dbReference type="InterPro" id="IPR017107">
    <property type="entry name" value="AP1_complex_gsu"/>
</dbReference>
<keyword evidence="4 8" id="KW-0653">Protein transport</keyword>
<dbReference type="GO" id="GO:0006886">
    <property type="term" value="P:intracellular protein transport"/>
    <property type="evidence" value="ECO:0007669"/>
    <property type="project" value="UniProtKB-UniRule"/>
</dbReference>
<dbReference type="OMA" id="REPNTKK"/>
<dbReference type="PIRSF" id="PIRSF037094">
    <property type="entry name" value="AP1_complex_gamma"/>
    <property type="match status" value="1"/>
</dbReference>
<dbReference type="Gene3D" id="1.25.10.10">
    <property type="entry name" value="Leucine-rich Repeat Variant"/>
    <property type="match status" value="1"/>
</dbReference>
<keyword evidence="11" id="KW-1185">Reference proteome</keyword>
<name>I2H8Q3_HENB6</name>
<evidence type="ECO:0000313" key="11">
    <source>
        <dbReference type="Proteomes" id="UP000002866"/>
    </source>
</evidence>
<dbReference type="InterPro" id="IPR013041">
    <property type="entry name" value="Clathrin_app_Ig-like_sf"/>
</dbReference>
<protein>
    <recommendedName>
        <fullName evidence="8">AP-1 complex subunit gamma</fullName>
    </recommendedName>
</protein>